<gene>
    <name evidence="2" type="ORF">BaOVIS_013760</name>
</gene>
<reference evidence="2" key="1">
    <citation type="submission" date="2019-12" db="EMBL/GenBank/DDBJ databases">
        <title>Genome sequence of Babesia ovis.</title>
        <authorList>
            <person name="Yamagishi J."/>
            <person name="Sevinc F."/>
            <person name="Xuan X."/>
        </authorList>
    </citation>
    <scope>NUCLEOTIDE SEQUENCE</scope>
    <source>
        <strain evidence="2">Selcuk</strain>
    </source>
</reference>
<feature type="region of interest" description="Disordered" evidence="1">
    <location>
        <begin position="508"/>
        <end position="532"/>
    </location>
</feature>
<accession>A0A9W5TCM3</accession>
<dbReference type="Proteomes" id="UP001057455">
    <property type="component" value="Unassembled WGS sequence"/>
</dbReference>
<feature type="region of interest" description="Disordered" evidence="1">
    <location>
        <begin position="86"/>
        <end position="134"/>
    </location>
</feature>
<feature type="region of interest" description="Disordered" evidence="1">
    <location>
        <begin position="150"/>
        <end position="194"/>
    </location>
</feature>
<keyword evidence="3" id="KW-1185">Reference proteome</keyword>
<evidence type="ECO:0000256" key="1">
    <source>
        <dbReference type="SAM" id="MobiDB-lite"/>
    </source>
</evidence>
<dbReference type="OrthoDB" id="365880at2759"/>
<feature type="compositionally biased region" description="Basic and acidic residues" evidence="1">
    <location>
        <begin position="159"/>
        <end position="188"/>
    </location>
</feature>
<name>A0A9W5TCM3_BABOV</name>
<feature type="compositionally biased region" description="Basic and acidic residues" evidence="1">
    <location>
        <begin position="105"/>
        <end position="120"/>
    </location>
</feature>
<evidence type="ECO:0000313" key="3">
    <source>
        <dbReference type="Proteomes" id="UP001057455"/>
    </source>
</evidence>
<sequence length="532" mass="59297">MAKVPLNKNRSKGAREELSYPASPRSKKWIVNLLPVLEGYNYNFAEIIQLVKSCDYNNEKIQQEVDRIMEINIGHEQGEWTVVKPQQKVKPAPSTKGHKTGGHGFRRDGAKPGHVPETKSRRQRNAKDTTQPMLVKQTVEVITSAAPGATQPIQALGKEVNKNTKDKKQGRDTHKDTNHKDVGKDVNKSHQQNAKKIFPVQWAALLKSKPEDTNLQASPAVKSTEAGKSKAGRKTVEEKVLEKSTNSVKVDDPRDVDAIALAQAEETLKKIEVQAQQKLLASAKAAIDISPTHHHLDLSPKHPQGRQSLVDLGDMSPVVMPKPLSGDIDASSLFVFFDDDSSKGNGWSTSSPAAPYQQPSGTRRDNYSRASNLVSSESNFININLQHEGNPLVSHDVPNIQQHDQLDSLPGYSSQLQQNSTHDGSFQGHWQMSYYGNRYSNTKHQPFSYGYEEEKHKNYRQSGNDHYAAKDNRHPVNGVYVNYSYQPERLQSPPGLVGFYTPQQPFYGFPNSTGQANPHPPSDSMTSSMWRN</sequence>
<protein>
    <submittedName>
        <fullName evidence="2">Uncharacterized protein</fullName>
    </submittedName>
</protein>
<feature type="region of interest" description="Disordered" evidence="1">
    <location>
        <begin position="343"/>
        <end position="368"/>
    </location>
</feature>
<feature type="compositionally biased region" description="Polar residues" evidence="1">
    <location>
        <begin position="411"/>
        <end position="424"/>
    </location>
</feature>
<feature type="compositionally biased region" description="Polar residues" evidence="1">
    <location>
        <begin position="343"/>
        <end position="361"/>
    </location>
</feature>
<dbReference type="AlphaFoldDB" id="A0A9W5TCM3"/>
<feature type="region of interest" description="Disordered" evidence="1">
    <location>
        <begin position="1"/>
        <end position="21"/>
    </location>
</feature>
<feature type="compositionally biased region" description="Polar residues" evidence="1">
    <location>
        <begin position="523"/>
        <end position="532"/>
    </location>
</feature>
<proteinExistence type="predicted"/>
<comment type="caution">
    <text evidence="2">The sequence shown here is derived from an EMBL/GenBank/DDBJ whole genome shotgun (WGS) entry which is preliminary data.</text>
</comment>
<feature type="region of interest" description="Disordered" evidence="1">
    <location>
        <begin position="403"/>
        <end position="424"/>
    </location>
</feature>
<organism evidence="2 3">
    <name type="scientific">Babesia ovis</name>
    <dbReference type="NCBI Taxonomy" id="5869"/>
    <lineage>
        <taxon>Eukaryota</taxon>
        <taxon>Sar</taxon>
        <taxon>Alveolata</taxon>
        <taxon>Apicomplexa</taxon>
        <taxon>Aconoidasida</taxon>
        <taxon>Piroplasmida</taxon>
        <taxon>Babesiidae</taxon>
        <taxon>Babesia</taxon>
    </lineage>
</organism>
<feature type="region of interest" description="Disordered" evidence="1">
    <location>
        <begin position="214"/>
        <end position="237"/>
    </location>
</feature>
<evidence type="ECO:0000313" key="2">
    <source>
        <dbReference type="EMBL" id="GFE53972.1"/>
    </source>
</evidence>
<dbReference type="EMBL" id="BLIY01000008">
    <property type="protein sequence ID" value="GFE53972.1"/>
    <property type="molecule type" value="Genomic_DNA"/>
</dbReference>